<dbReference type="STRING" id="1123755.SAMN05444714_0230"/>
<keyword evidence="1" id="KW-0808">Transferase</keyword>
<keyword evidence="2" id="KW-1185">Reference proteome</keyword>
<dbReference type="AlphaFoldDB" id="A0A1I6L6T5"/>
<dbReference type="Pfam" id="PF13704">
    <property type="entry name" value="Glyco_tranf_2_4"/>
    <property type="match status" value="1"/>
</dbReference>
<dbReference type="EMBL" id="FOZM01000001">
    <property type="protein sequence ID" value="SFR98948.1"/>
    <property type="molecule type" value="Genomic_DNA"/>
</dbReference>
<sequence>MSARNPNWSVVATVDEPPALVQAFVAWHLHLGAQTIHLYCDNPDDPLPQTLAHLQQVVVVRCDAAYWQADGKSRPKRHQVRQVRNARHAYAACPSDWLVHIDADEFLWPGSRVAETLASVAEETDGLIVPVEERLHRPDDPGHSVFEGAFRRPFRGPQHRGRAIFGSDYDLTQCGLTGHAQGKAFARCGRDLSMSVHRHKRRDGSAPHLARPEPDELALLHFDGLTPLSWVFKRARMLRALEKNDGMPPSEHRKAQTKALVDNPGKAEAVYQALKSATPEVEHLLRRHGLWHAPAFEVSTALARYFPDEKPDLSPDAMDQWLFSKKANVIAYLSKSDMKKGPPDGSP</sequence>
<evidence type="ECO:0000313" key="2">
    <source>
        <dbReference type="Proteomes" id="UP000198926"/>
    </source>
</evidence>
<dbReference type="RefSeq" id="WP_090202925.1">
    <property type="nucleotide sequence ID" value="NZ_FOZM01000001.1"/>
</dbReference>
<protein>
    <submittedName>
        <fullName evidence="1">Glycosyl transferase family 2</fullName>
    </submittedName>
</protein>
<organism evidence="1 2">
    <name type="scientific">Yoonia litorea</name>
    <dbReference type="NCBI Taxonomy" id="1123755"/>
    <lineage>
        <taxon>Bacteria</taxon>
        <taxon>Pseudomonadati</taxon>
        <taxon>Pseudomonadota</taxon>
        <taxon>Alphaproteobacteria</taxon>
        <taxon>Rhodobacterales</taxon>
        <taxon>Paracoccaceae</taxon>
        <taxon>Yoonia</taxon>
    </lineage>
</organism>
<reference evidence="1 2" key="1">
    <citation type="submission" date="2016-10" db="EMBL/GenBank/DDBJ databases">
        <authorList>
            <person name="de Groot N.N."/>
        </authorList>
    </citation>
    <scope>NUCLEOTIDE SEQUENCE [LARGE SCALE GENOMIC DNA]</scope>
    <source>
        <strain evidence="1 2">DSM 29433</strain>
    </source>
</reference>
<gene>
    <name evidence="1" type="ORF">SAMN05444714_0230</name>
</gene>
<accession>A0A1I6L6T5</accession>
<dbReference type="GO" id="GO:0016740">
    <property type="term" value="F:transferase activity"/>
    <property type="evidence" value="ECO:0007669"/>
    <property type="project" value="UniProtKB-KW"/>
</dbReference>
<name>A0A1I6L6T5_9RHOB</name>
<dbReference type="OrthoDB" id="7203640at2"/>
<evidence type="ECO:0000313" key="1">
    <source>
        <dbReference type="EMBL" id="SFR98948.1"/>
    </source>
</evidence>
<proteinExistence type="predicted"/>
<dbReference type="Proteomes" id="UP000198926">
    <property type="component" value="Unassembled WGS sequence"/>
</dbReference>